<dbReference type="Gene3D" id="2.60.40.640">
    <property type="match status" value="1"/>
</dbReference>
<name>A0A067PU31_9AGAM</name>
<dbReference type="EMBL" id="KL197720">
    <property type="protein sequence ID" value="KDQ57345.1"/>
    <property type="molecule type" value="Genomic_DNA"/>
</dbReference>
<dbReference type="InParanoid" id="A0A067PU31"/>
<dbReference type="AlphaFoldDB" id="A0A067PU31"/>
<feature type="compositionally biased region" description="Polar residues" evidence="1">
    <location>
        <begin position="19"/>
        <end position="29"/>
    </location>
</feature>
<accession>A0A067PU31</accession>
<sequence>MDSESDLPPYSPHPAPTKTDLSAHTATLGDNATGPFVTLKVLSRVSSPRSPTFRDGEAITGSIEVGFPKPETVEAIEVGAECRVWDSTYYTILDGDKILDVHTTVWPAKISSPSSNSPLVSSPTTKHRPEKLQGRLSFPFSLELPRQLTLKKGMTATQYYLPPTFRESGSPFMTQYSLVARIRRGIFHTDYQLSMIFIYAPSLQPSPAAPLRQTARLDDKHLLGIEDESEGWMTLNPVVIQGTMFGLRPIQMEVTLSVAAPLSYTSGSVVLCSLTLDSADGEALDLLSSPTIPKVCIRRQFYSPPYKFHADDDVAHAVWRHKESSMQTLQKRYLEGEIRLPVDLKSNCVFRDFTISYSLAMLPFEAAGFSWQGKHEPFLTQAVEISAC</sequence>
<evidence type="ECO:0000313" key="2">
    <source>
        <dbReference type="EMBL" id="KDQ57345.1"/>
    </source>
</evidence>
<feature type="region of interest" description="Disordered" evidence="1">
    <location>
        <begin position="1"/>
        <end position="29"/>
    </location>
</feature>
<protein>
    <recommendedName>
        <fullName evidence="4">Arrestin-like N-terminal domain-containing protein</fullName>
    </recommendedName>
</protein>
<dbReference type="InterPro" id="IPR014752">
    <property type="entry name" value="Arrestin-like_C"/>
</dbReference>
<organism evidence="2 3">
    <name type="scientific">Jaapia argillacea MUCL 33604</name>
    <dbReference type="NCBI Taxonomy" id="933084"/>
    <lineage>
        <taxon>Eukaryota</taxon>
        <taxon>Fungi</taxon>
        <taxon>Dikarya</taxon>
        <taxon>Basidiomycota</taxon>
        <taxon>Agaricomycotina</taxon>
        <taxon>Agaricomycetes</taxon>
        <taxon>Agaricomycetidae</taxon>
        <taxon>Jaapiales</taxon>
        <taxon>Jaapiaceae</taxon>
        <taxon>Jaapia</taxon>
    </lineage>
</organism>
<evidence type="ECO:0000313" key="3">
    <source>
        <dbReference type="Proteomes" id="UP000027265"/>
    </source>
</evidence>
<dbReference type="HOGENOM" id="CLU_025691_0_0_1"/>
<evidence type="ECO:0000256" key="1">
    <source>
        <dbReference type="SAM" id="MobiDB-lite"/>
    </source>
</evidence>
<gene>
    <name evidence="2" type="ORF">JAAARDRAFT_194490</name>
</gene>
<proteinExistence type="predicted"/>
<reference evidence="3" key="1">
    <citation type="journal article" date="2014" name="Proc. Natl. Acad. Sci. U.S.A.">
        <title>Extensive sampling of basidiomycete genomes demonstrates inadequacy of the white-rot/brown-rot paradigm for wood decay fungi.</title>
        <authorList>
            <person name="Riley R."/>
            <person name="Salamov A.A."/>
            <person name="Brown D.W."/>
            <person name="Nagy L.G."/>
            <person name="Floudas D."/>
            <person name="Held B.W."/>
            <person name="Levasseur A."/>
            <person name="Lombard V."/>
            <person name="Morin E."/>
            <person name="Otillar R."/>
            <person name="Lindquist E.A."/>
            <person name="Sun H."/>
            <person name="LaButti K.M."/>
            <person name="Schmutz J."/>
            <person name="Jabbour D."/>
            <person name="Luo H."/>
            <person name="Baker S.E."/>
            <person name="Pisabarro A.G."/>
            <person name="Walton J.D."/>
            <person name="Blanchette R.A."/>
            <person name="Henrissat B."/>
            <person name="Martin F."/>
            <person name="Cullen D."/>
            <person name="Hibbett D.S."/>
            <person name="Grigoriev I.V."/>
        </authorList>
    </citation>
    <scope>NUCLEOTIDE SEQUENCE [LARGE SCALE GENOMIC DNA]</scope>
    <source>
        <strain evidence="3">MUCL 33604</strain>
    </source>
</reference>
<evidence type="ECO:0008006" key="4">
    <source>
        <dbReference type="Google" id="ProtNLM"/>
    </source>
</evidence>
<dbReference type="Proteomes" id="UP000027265">
    <property type="component" value="Unassembled WGS sequence"/>
</dbReference>
<dbReference type="OrthoDB" id="3162660at2759"/>
<keyword evidence="3" id="KW-1185">Reference proteome</keyword>